<feature type="transmembrane region" description="Helical" evidence="1">
    <location>
        <begin position="125"/>
        <end position="146"/>
    </location>
</feature>
<feature type="transmembrane region" description="Helical" evidence="1">
    <location>
        <begin position="71"/>
        <end position="92"/>
    </location>
</feature>
<keyword evidence="3" id="KW-1185">Reference proteome</keyword>
<accession>A0ABV1NVK0</accession>
<keyword evidence="1" id="KW-0472">Membrane</keyword>
<feature type="transmembrane region" description="Helical" evidence="1">
    <location>
        <begin position="99"/>
        <end position="119"/>
    </location>
</feature>
<proteinExistence type="predicted"/>
<protein>
    <submittedName>
        <fullName evidence="2">Uncharacterized protein</fullName>
    </submittedName>
</protein>
<evidence type="ECO:0000256" key="1">
    <source>
        <dbReference type="SAM" id="Phobius"/>
    </source>
</evidence>
<keyword evidence="1" id="KW-0812">Transmembrane</keyword>
<sequence>MMRQQPRSLTVAMALLGLLVAVGAVTVALTALLRDTLILNWAEGHRSAREILETRGLHYLKSNEPIVIPQFFPVAAVLFVVLAMLIAVLVVFLRDSHNWARVSLTVLVVMIAVATIGGIRIDPPAVFVAISYLALALDIGLLVALWHRDTNTYMRGVEEAPAAL</sequence>
<keyword evidence="1" id="KW-1133">Transmembrane helix</keyword>
<gene>
    <name evidence="2" type="ORF">V6R90_04385</name>
</gene>
<evidence type="ECO:0000313" key="2">
    <source>
        <dbReference type="EMBL" id="MEQ7846507.1"/>
    </source>
</evidence>
<evidence type="ECO:0000313" key="3">
    <source>
        <dbReference type="Proteomes" id="UP001482520"/>
    </source>
</evidence>
<name>A0ABV1NVK0_9ACTN</name>
<organism evidence="2 3">
    <name type="scientific">Nocardioides kribbensis</name>
    <dbReference type="NCBI Taxonomy" id="305517"/>
    <lineage>
        <taxon>Bacteria</taxon>
        <taxon>Bacillati</taxon>
        <taxon>Actinomycetota</taxon>
        <taxon>Actinomycetes</taxon>
        <taxon>Propionibacteriales</taxon>
        <taxon>Nocardioidaceae</taxon>
        <taxon>Nocardioides</taxon>
    </lineage>
</organism>
<comment type="caution">
    <text evidence="2">The sequence shown here is derived from an EMBL/GenBank/DDBJ whole genome shotgun (WGS) entry which is preliminary data.</text>
</comment>
<dbReference type="Proteomes" id="UP001482520">
    <property type="component" value="Unassembled WGS sequence"/>
</dbReference>
<dbReference type="EMBL" id="JBEGDP010000003">
    <property type="protein sequence ID" value="MEQ7846507.1"/>
    <property type="molecule type" value="Genomic_DNA"/>
</dbReference>
<reference evidence="2 3" key="1">
    <citation type="submission" date="2024-02" db="EMBL/GenBank/DDBJ databases">
        <title>Full genome sequence of Nocardioides kribbensis.</title>
        <authorList>
            <person name="Poletto B.L."/>
            <person name="Silva G."/>
            <person name="Galante D."/>
            <person name="Campos K.R."/>
            <person name="Santos M.B.N."/>
            <person name="Sacchi C.T."/>
        </authorList>
    </citation>
    <scope>NUCLEOTIDE SEQUENCE [LARGE SCALE GENOMIC DNA]</scope>
    <source>
        <strain evidence="2 3">O4R</strain>
    </source>
</reference>
<dbReference type="RefSeq" id="WP_349803897.1">
    <property type="nucleotide sequence ID" value="NZ_JBEGDP010000003.1"/>
</dbReference>